<dbReference type="EMBL" id="CP084167">
    <property type="protein sequence ID" value="UJG43118.1"/>
    <property type="molecule type" value="Genomic_DNA"/>
</dbReference>
<protein>
    <submittedName>
        <fullName evidence="1">Uncharacterized protein</fullName>
    </submittedName>
</protein>
<dbReference type="AlphaFoldDB" id="A0A9Y1BQ25"/>
<evidence type="ECO:0000313" key="1">
    <source>
        <dbReference type="EMBL" id="UJG43118.1"/>
    </source>
</evidence>
<dbReference type="Proteomes" id="UP001200513">
    <property type="component" value="Chromosome"/>
</dbReference>
<sequence>MNVIQNITKIEQLVAYIYNQKGCNENQIYEEVYSTTSKSLKEKINFLHIVGAIEKRKDKIVLESNFNKSLNSIFGSKIRVPKNKKERELVFSKIKVELLELLAAQSFDIDIEKNYTFKNQAATLLIYSYMTNNSHNYLTLKQQSIDRITVFFNELGYRPVNKNGSEIKLNTHKLENALLILSHFGLVERIKAKTSYYYYPKFDPYLFYFILKKSLKNTRTEQSISDLLTFIGTKYIPLVKGYRPVMDLCISPTIGGALWILFTRKHIKLSNKGDVSILSNIPSFIEAKFSAKVNWIELISK</sequence>
<name>A0A9Y1BQ25_9ARCH</name>
<proteinExistence type="predicted"/>
<reference evidence="1" key="1">
    <citation type="journal article" date="2022" name="Nat. Microbiol.">
        <title>Unique mobile elements and scalable gene flow at the prokaryote-eukaryote boundary revealed by circularized Asgard archaea genomes.</title>
        <authorList>
            <person name="Wu F."/>
            <person name="Speth D.R."/>
            <person name="Philosof A."/>
            <person name="Cremiere A."/>
            <person name="Narayanan A."/>
            <person name="Barco R.A."/>
            <person name="Connon S.A."/>
            <person name="Amend J.P."/>
            <person name="Antoshechkin I.A."/>
            <person name="Orphan V.J."/>
        </authorList>
    </citation>
    <scope>NUCLEOTIDE SEQUENCE</scope>
    <source>
        <strain evidence="1">PR6</strain>
    </source>
</reference>
<organism evidence="1">
    <name type="scientific">Candidatus Heimdallarchaeum endolithica</name>
    <dbReference type="NCBI Taxonomy" id="2876572"/>
    <lineage>
        <taxon>Archaea</taxon>
        <taxon>Promethearchaeati</taxon>
        <taxon>Candidatus Heimdallarchaeota</taxon>
        <taxon>Candidatus Heimdallarchaeia (ex Rinke et al. 2021) (nom. nud.)</taxon>
        <taxon>Candidatus Heimdallarchaeales</taxon>
        <taxon>Candidatus Heimdallarchaeaceae</taxon>
        <taxon>Candidatus Heimdallarchaeum</taxon>
    </lineage>
</organism>
<gene>
    <name evidence="1" type="ORF">K9W46_12180</name>
</gene>
<accession>A0A9Y1BQ25</accession>